<dbReference type="Proteomes" id="UP000257109">
    <property type="component" value="Unassembled WGS sequence"/>
</dbReference>
<reference evidence="1" key="1">
    <citation type="submission" date="2018-05" db="EMBL/GenBank/DDBJ databases">
        <title>Draft genome of Mucuna pruriens seed.</title>
        <authorList>
            <person name="Nnadi N.E."/>
            <person name="Vos R."/>
            <person name="Hasami M.H."/>
            <person name="Devisetty U.K."/>
            <person name="Aguiy J.C."/>
        </authorList>
    </citation>
    <scope>NUCLEOTIDE SEQUENCE [LARGE SCALE GENOMIC DNA]</scope>
    <source>
        <strain evidence="1">JCA_2017</strain>
    </source>
</reference>
<dbReference type="InterPro" id="IPR021109">
    <property type="entry name" value="Peptidase_aspartic_dom_sf"/>
</dbReference>
<dbReference type="OrthoDB" id="1424208at2759"/>
<evidence type="ECO:0000313" key="2">
    <source>
        <dbReference type="Proteomes" id="UP000257109"/>
    </source>
</evidence>
<sequence>MPPKLRVPRISTIPYTIGNSHLKKALHMTIAHPRGVIEDVLVEVDKFIFPIDFVVLDMEGNKEVLIILERPFLNSKGTLINIRQGKLTLRLDDEETIHDIKGINPTVCTHRIYMEDDYEPQALPQCHLDLNMKEMVKGELYENSHGSPRPRETTFTYPYRTFAYKRMSFGLQRSYHLSKFYAEKAKCVECRLALDRDGSGTYLAELYPTLYRLRVDLDTNGRDRVELDSTKVTKYRSKYKLNYTNYNCTNTEFNKQLVPDSALKTTFPNQPKVPTTIIKHSSAVIPRIYTIVISSIDRE</sequence>
<name>A0A371FM91_MUCPR</name>
<dbReference type="AlphaFoldDB" id="A0A371FM91"/>
<evidence type="ECO:0000313" key="1">
    <source>
        <dbReference type="EMBL" id="RDX79429.1"/>
    </source>
</evidence>
<keyword evidence="2" id="KW-1185">Reference proteome</keyword>
<protein>
    <submittedName>
        <fullName evidence="1">Uncharacterized protein</fullName>
    </submittedName>
</protein>
<dbReference type="Gene3D" id="2.40.70.10">
    <property type="entry name" value="Acid Proteases"/>
    <property type="match status" value="1"/>
</dbReference>
<gene>
    <name evidence="1" type="ORF">CR513_40148</name>
</gene>
<proteinExistence type="predicted"/>
<comment type="caution">
    <text evidence="1">The sequence shown here is derived from an EMBL/GenBank/DDBJ whole genome shotgun (WGS) entry which is preliminary data.</text>
</comment>
<dbReference type="PANTHER" id="PTHR33067:SF9">
    <property type="entry name" value="RNA-DIRECTED DNA POLYMERASE"/>
    <property type="match status" value="1"/>
</dbReference>
<organism evidence="1 2">
    <name type="scientific">Mucuna pruriens</name>
    <name type="common">Velvet bean</name>
    <name type="synonym">Dolichos pruriens</name>
    <dbReference type="NCBI Taxonomy" id="157652"/>
    <lineage>
        <taxon>Eukaryota</taxon>
        <taxon>Viridiplantae</taxon>
        <taxon>Streptophyta</taxon>
        <taxon>Embryophyta</taxon>
        <taxon>Tracheophyta</taxon>
        <taxon>Spermatophyta</taxon>
        <taxon>Magnoliopsida</taxon>
        <taxon>eudicotyledons</taxon>
        <taxon>Gunneridae</taxon>
        <taxon>Pentapetalae</taxon>
        <taxon>rosids</taxon>
        <taxon>fabids</taxon>
        <taxon>Fabales</taxon>
        <taxon>Fabaceae</taxon>
        <taxon>Papilionoideae</taxon>
        <taxon>50 kb inversion clade</taxon>
        <taxon>NPAAA clade</taxon>
        <taxon>indigoferoid/millettioid clade</taxon>
        <taxon>Phaseoleae</taxon>
        <taxon>Mucuna</taxon>
    </lineage>
</organism>
<feature type="non-terminal residue" evidence="1">
    <location>
        <position position="1"/>
    </location>
</feature>
<dbReference type="PANTHER" id="PTHR33067">
    <property type="entry name" value="RNA-DIRECTED DNA POLYMERASE-RELATED"/>
    <property type="match status" value="1"/>
</dbReference>
<accession>A0A371FM91</accession>
<dbReference type="EMBL" id="QJKJ01008542">
    <property type="protein sequence ID" value="RDX79429.1"/>
    <property type="molecule type" value="Genomic_DNA"/>
</dbReference>